<dbReference type="PANTHER" id="PTHR40050">
    <property type="entry name" value="INNER SPORE COAT PROTEIN H"/>
    <property type="match status" value="1"/>
</dbReference>
<evidence type="ECO:0000313" key="3">
    <source>
        <dbReference type="Proteomes" id="UP001611383"/>
    </source>
</evidence>
<evidence type="ECO:0000313" key="2">
    <source>
        <dbReference type="EMBL" id="WNG48579.1"/>
    </source>
</evidence>
<reference evidence="2 3" key="1">
    <citation type="submission" date="2019-08" db="EMBL/GenBank/DDBJ databases">
        <title>Archangium and Cystobacter genomes.</title>
        <authorList>
            <person name="Chen I.-C.K."/>
            <person name="Wielgoss S."/>
        </authorList>
    </citation>
    <scope>NUCLEOTIDE SEQUENCE [LARGE SCALE GENOMIC DNA]</scope>
    <source>
        <strain evidence="2 3">Cbm 6</strain>
    </source>
</reference>
<keyword evidence="2" id="KW-0946">Virion</keyword>
<dbReference type="EMBL" id="CP043494">
    <property type="protein sequence ID" value="WNG48579.1"/>
    <property type="molecule type" value="Genomic_DNA"/>
</dbReference>
<dbReference type="PANTHER" id="PTHR40050:SF1">
    <property type="entry name" value="INNER SPORE COAT PROTEIN H"/>
    <property type="match status" value="1"/>
</dbReference>
<organism evidence="2 3">
    <name type="scientific">Archangium minus</name>
    <dbReference type="NCBI Taxonomy" id="83450"/>
    <lineage>
        <taxon>Bacteria</taxon>
        <taxon>Pseudomonadati</taxon>
        <taxon>Myxococcota</taxon>
        <taxon>Myxococcia</taxon>
        <taxon>Myxococcales</taxon>
        <taxon>Cystobacterineae</taxon>
        <taxon>Archangiaceae</taxon>
        <taxon>Archangium</taxon>
    </lineage>
</organism>
<keyword evidence="2" id="KW-0167">Capsid protein</keyword>
<sequence>MFICLTACGGGEGPGGTPPGVADSSGESPPFEEAPPLHPPQSIPDGEPPPGPPVQSGPFQLPPLQVDLPSYDITIAPELLAEFDRRPGLEAQAATFTFQGKSQPVGLRLRGSSARSFPKRSWRIEFPEGVKFDGRRKHNLIAEYQDSTLMVEKLGYDLLEALGVPAPRARYVRLTINGVYQGVYLDLERVDKDFLDHHNFDDDDASIYRCGARDCELKPWRMDYQTEWDKKTNEDVGPEDIHALEDAICHTPEPSLVRTLEERMELERYLRYLVTDALISNYVIQDSRSYFIHDRVTGRWSYVPWDVNNSVATWWPTYGLEMEPIADHPIFNFSLADPWITRLYELRKTFTPGLLPTFSNLNTRIAFNPELRERTLRLMERALDEVFNPEVLHPRLEQMHALLLPHLKEDPYITRPDKYRQDGLAQFQAGLPYMKHYITRRHAHIRQQIAAYRARSLGLALSAFNPREGWVELHNYGLAPVSTHGMVLTKDLRRALAPNVPERTLAPGGTVRFTAAELGITTPPPAATVTPGGPVGFPARGEIGLFNGKSIVGVIDLLYYGELPAGRFYARNAQEPARWEIR</sequence>
<dbReference type="InterPro" id="IPR014867">
    <property type="entry name" value="Spore_coat_CotH_CotH2/3/7"/>
</dbReference>
<feature type="region of interest" description="Disordered" evidence="1">
    <location>
        <begin position="7"/>
        <end position="63"/>
    </location>
</feature>
<protein>
    <submittedName>
        <fullName evidence="2">Inner spore coat protein H</fullName>
    </submittedName>
</protein>
<feature type="compositionally biased region" description="Pro residues" evidence="1">
    <location>
        <begin position="32"/>
        <end position="55"/>
    </location>
</feature>
<name>A0ABY9WZJ9_9BACT</name>
<dbReference type="Proteomes" id="UP001611383">
    <property type="component" value="Chromosome"/>
</dbReference>
<proteinExistence type="predicted"/>
<accession>A0ABY9WZJ9</accession>
<dbReference type="RefSeq" id="WP_395806222.1">
    <property type="nucleotide sequence ID" value="NZ_CP043494.1"/>
</dbReference>
<gene>
    <name evidence="2" type="ORF">F0U60_34045</name>
</gene>
<evidence type="ECO:0000256" key="1">
    <source>
        <dbReference type="SAM" id="MobiDB-lite"/>
    </source>
</evidence>
<keyword evidence="3" id="KW-1185">Reference proteome</keyword>
<dbReference type="Pfam" id="PF08757">
    <property type="entry name" value="CotH"/>
    <property type="match status" value="1"/>
</dbReference>